<dbReference type="PANTHER" id="PTHR33112:SF10">
    <property type="entry name" value="TOL"/>
    <property type="match status" value="1"/>
</dbReference>
<evidence type="ECO:0000313" key="2">
    <source>
        <dbReference type="EMBL" id="PTB70150.1"/>
    </source>
</evidence>
<dbReference type="OrthoDB" id="4897934at2759"/>
<dbReference type="PROSITE" id="PS00108">
    <property type="entry name" value="PROTEIN_KINASE_ST"/>
    <property type="match status" value="1"/>
</dbReference>
<dbReference type="Pfam" id="PF06985">
    <property type="entry name" value="HET"/>
    <property type="match status" value="1"/>
</dbReference>
<dbReference type="Proteomes" id="UP000241546">
    <property type="component" value="Unassembled WGS sequence"/>
</dbReference>
<dbReference type="SMART" id="SM00220">
    <property type="entry name" value="S_TKc"/>
    <property type="match status" value="1"/>
</dbReference>
<organism evidence="2 3">
    <name type="scientific">Trichoderma citrinoviride</name>
    <dbReference type="NCBI Taxonomy" id="58853"/>
    <lineage>
        <taxon>Eukaryota</taxon>
        <taxon>Fungi</taxon>
        <taxon>Dikarya</taxon>
        <taxon>Ascomycota</taxon>
        <taxon>Pezizomycotina</taxon>
        <taxon>Sordariomycetes</taxon>
        <taxon>Hypocreomycetidae</taxon>
        <taxon>Hypocreales</taxon>
        <taxon>Hypocreaceae</taxon>
        <taxon>Trichoderma</taxon>
    </lineage>
</organism>
<dbReference type="AlphaFoldDB" id="A0A2T4BLK2"/>
<evidence type="ECO:0000313" key="3">
    <source>
        <dbReference type="Proteomes" id="UP000241546"/>
    </source>
</evidence>
<dbReference type="GO" id="GO:0005524">
    <property type="term" value="F:ATP binding"/>
    <property type="evidence" value="ECO:0007669"/>
    <property type="project" value="InterPro"/>
</dbReference>
<dbReference type="CDD" id="cd00180">
    <property type="entry name" value="PKc"/>
    <property type="match status" value="1"/>
</dbReference>
<dbReference type="EMBL" id="KZ680207">
    <property type="protein sequence ID" value="PTB70150.1"/>
    <property type="molecule type" value="Genomic_DNA"/>
</dbReference>
<protein>
    <submittedName>
        <fullName evidence="2">HET-domain-containing protein</fullName>
    </submittedName>
</protein>
<sequence>MDTNAVLRFEDIFHHCVNNPDGGESNPPGCSFFLPQNKAESLVVKGRVTATLMERLNMPSDNAEKLADYVVGSAKKVFLTLVYMNALNLIGELQIAGFKDEHLPVRYIKNSTGAPMGYKVCSQYPPSTSSLPLKGFTNWGLRKIEDFCHKQWIFLCPVFEEDKFVYQFCKEQRLPFMPAENPGEGAGRFGIVQRLKLHPAHYQRRSNSENDDPIEVAVKCLRQVDQPAEIQKFYEKEMETLQNMITLNNRHLIKAIATYKKGVQMYFIFPWADGGSLEDLFQRDKRELDEALVNWVWTQVVGLSHGISQLNGKKFRHGDIKPSNILCFGTGSGTSNESRLVVADVGLAKFHAEYTRNRDKSTTTKHGSMTYEPPDVFPKRGKAILSTQCYDTWSLGCVFLELAIWLLYGYDELKSFYEKLRTDPNNCRFWKDDYLLGQRKHPAVKKWIKQLKGDLREASAFRALVLTIEKKLLVSRKKRMTYTQLHDKLLQIQEKVSGNSKFLYSSDIVKLASIRRASATGEPADQGMIKNFSVQRPSKLHDRWRIASENDWERSLICRLGWPSLRPSKRTSQTCQSYRIYDFEASRSNLLSITNHVRCGSNDCSLYHFIRVCLAKVKSSPEKPVIYVLDETSHVIRNASDDRAIISIYSDPASGFVPSYARVGLPILPDAGSDQQFKLLNEWVKRCDTSHNCLSHQNGITESSKMPTRVIEVGKRRLRLVETSNGASGKYIALSHCWGSLTKEEKLCTYQSNIEALKKDIPYKLLPKSFQDAVRVTRALGVPYLWIDSLCIIQENEEDWKSEASKMEQVFSSAYCTIAASSATSSLDGFLGERMPRACVTIQTSQGPLYLAEAIDDFHGDVEQSVLSTRGWVLQERALSRRTIYFTSTQVYWECGEGIVCETLATLSNPHSQFIGDSHFPASGLKYYKDERIRLIQHLYEVYSKLQLTKASDRPKAILGLQNRLASTFGQRADYGVHWNYSSRTLLWQAEFSGSLSRITYRKGDSVPSWSWMAYTGAITFMKIPFKEVDWMENPQNPFSNGDHNGVWDGLLCARANRLLIDKNELMERAVLDSNDIISSLKSWKCIVVGKSKMKMENDDFIYYVLLTLPLSGTTRTHGRVGVASLLTAHISAETEDVFLA</sequence>
<dbReference type="GeneID" id="36597463"/>
<dbReference type="InterPro" id="IPR000719">
    <property type="entry name" value="Prot_kinase_dom"/>
</dbReference>
<evidence type="ECO:0000259" key="1">
    <source>
        <dbReference type="PROSITE" id="PS50011"/>
    </source>
</evidence>
<dbReference type="InterPro" id="IPR008271">
    <property type="entry name" value="Ser/Thr_kinase_AS"/>
</dbReference>
<gene>
    <name evidence="2" type="ORF">BBK36DRAFT_1108273</name>
</gene>
<dbReference type="InterPro" id="IPR010730">
    <property type="entry name" value="HET"/>
</dbReference>
<dbReference type="Gene3D" id="1.10.510.10">
    <property type="entry name" value="Transferase(Phosphotransferase) domain 1"/>
    <property type="match status" value="1"/>
</dbReference>
<keyword evidence="3" id="KW-1185">Reference proteome</keyword>
<dbReference type="RefSeq" id="XP_024753470.1">
    <property type="nucleotide sequence ID" value="XM_024889344.1"/>
</dbReference>
<accession>A0A2T4BLK2</accession>
<dbReference type="PROSITE" id="PS50011">
    <property type="entry name" value="PROTEIN_KINASE_DOM"/>
    <property type="match status" value="1"/>
</dbReference>
<feature type="domain" description="Protein kinase" evidence="1">
    <location>
        <begin position="178"/>
        <end position="489"/>
    </location>
</feature>
<reference evidence="3" key="1">
    <citation type="submission" date="2016-07" db="EMBL/GenBank/DDBJ databases">
        <title>Multiple horizontal gene transfer events from other fungi enriched the ability of initially mycotrophic Trichoderma (Ascomycota) to feed on dead plant biomass.</title>
        <authorList>
            <consortium name="DOE Joint Genome Institute"/>
            <person name="Atanasova L."/>
            <person name="Chenthamara K."/>
            <person name="Zhang J."/>
            <person name="Grujic M."/>
            <person name="Henrissat B."/>
            <person name="Kuo A."/>
            <person name="Aerts A."/>
            <person name="Salamov A."/>
            <person name="Lipzen A."/>
            <person name="Labutti K."/>
            <person name="Barry K."/>
            <person name="Miao Y."/>
            <person name="Rahimi M.J."/>
            <person name="Shen Q."/>
            <person name="Grigoriev I.V."/>
            <person name="Kubicek C.P."/>
            <person name="Druzhinina I.S."/>
        </authorList>
    </citation>
    <scope>NUCLEOTIDE SEQUENCE [LARGE SCALE GENOMIC DNA]</scope>
    <source>
        <strain evidence="3">TUCIM 6016</strain>
    </source>
</reference>
<proteinExistence type="predicted"/>
<dbReference type="PANTHER" id="PTHR33112">
    <property type="entry name" value="DOMAIN PROTEIN, PUTATIVE-RELATED"/>
    <property type="match status" value="1"/>
</dbReference>
<name>A0A2T4BLK2_9HYPO</name>
<dbReference type="InterPro" id="IPR011009">
    <property type="entry name" value="Kinase-like_dom_sf"/>
</dbReference>
<dbReference type="GO" id="GO:0004672">
    <property type="term" value="F:protein kinase activity"/>
    <property type="evidence" value="ECO:0007669"/>
    <property type="project" value="InterPro"/>
</dbReference>
<dbReference type="SUPFAM" id="SSF56112">
    <property type="entry name" value="Protein kinase-like (PK-like)"/>
    <property type="match status" value="1"/>
</dbReference>
<dbReference type="Pfam" id="PF00069">
    <property type="entry name" value="Pkinase"/>
    <property type="match status" value="1"/>
</dbReference>